<dbReference type="PATRIC" id="fig|1048808.3.peg.903"/>
<gene>
    <name evidence="2" type="ORF">Rifp1Sym_aq00320</name>
</gene>
<comment type="caution">
    <text evidence="2">The sequence shown here is derived from an EMBL/GenBank/DDBJ whole genome shotgun (WGS) entry which is preliminary data.</text>
</comment>
<proteinExistence type="predicted"/>
<sequence>MEESNRIIRVCLVVAIDEPDMRIFKVIFLNQGKLYEIYARSIHQGELYGFVELEDLIFERGNSLLIDPSTERLQEEFAGVSRTLVPIHAVIRIDEVEKEGPGKITELDNTTNITPFPTPFISPSKNEDD</sequence>
<keyword evidence="3" id="KW-1185">Reference proteome</keyword>
<organism evidence="2 3">
    <name type="scientific">endosymbiont of Riftia pachyptila</name>
    <name type="common">vent Ph05</name>
    <dbReference type="NCBI Taxonomy" id="1048808"/>
    <lineage>
        <taxon>Bacteria</taxon>
        <taxon>Pseudomonadati</taxon>
        <taxon>Pseudomonadota</taxon>
        <taxon>Gammaproteobacteria</taxon>
        <taxon>sulfur-oxidizing symbionts</taxon>
    </lineage>
</organism>
<evidence type="ECO:0000256" key="1">
    <source>
        <dbReference type="SAM" id="MobiDB-lite"/>
    </source>
</evidence>
<feature type="region of interest" description="Disordered" evidence="1">
    <location>
        <begin position="102"/>
        <end position="129"/>
    </location>
</feature>
<accession>G2DBE3</accession>
<evidence type="ECO:0000313" key="2">
    <source>
        <dbReference type="EMBL" id="EGV52086.1"/>
    </source>
</evidence>
<dbReference type="EMBL" id="AFOC01000017">
    <property type="protein sequence ID" value="EGV52086.1"/>
    <property type="molecule type" value="Genomic_DNA"/>
</dbReference>
<dbReference type="AlphaFoldDB" id="G2DBE3"/>
<reference evidence="2" key="1">
    <citation type="journal article" date="2011" name="ISME J.">
        <title>The endosymbionts of the deep-sea tubeworms Riftia pachyptila and Tevnia jerichonana share an identical physiology as revealed by proteogenomic analyses.</title>
        <authorList>
            <person name="Gardebrecht A."/>
            <person name="Markert S."/>
            <person name="Felbeck H."/>
            <person name="Thuermer A."/>
            <person name="Albrecht D."/>
            <person name="Wollherr A."/>
            <person name="Kabisch J."/>
            <person name="Lehmann R."/>
            <person name="Daniel R."/>
            <person name="Liesegang H."/>
            <person name="Hecker M."/>
            <person name="Sievert S.M."/>
            <person name="Schweder T."/>
        </authorList>
    </citation>
    <scope>NUCLEOTIDE SEQUENCE [LARGE SCALE GENOMIC DNA]</scope>
</reference>
<evidence type="ECO:0008006" key="4">
    <source>
        <dbReference type="Google" id="ProtNLM"/>
    </source>
</evidence>
<dbReference type="Proteomes" id="UP000004491">
    <property type="component" value="Unassembled WGS sequence"/>
</dbReference>
<protein>
    <recommendedName>
        <fullName evidence="4">DUF1820 family protein</fullName>
    </recommendedName>
</protein>
<name>G2DBE3_9GAMM</name>
<feature type="compositionally biased region" description="Low complexity" evidence="1">
    <location>
        <begin position="109"/>
        <end position="129"/>
    </location>
</feature>
<dbReference type="InterPro" id="IPR014949">
    <property type="entry name" value="DUF1820"/>
</dbReference>
<dbReference type="Pfam" id="PF08850">
    <property type="entry name" value="DUF1820"/>
    <property type="match status" value="1"/>
</dbReference>
<evidence type="ECO:0000313" key="3">
    <source>
        <dbReference type="Proteomes" id="UP000004491"/>
    </source>
</evidence>